<evidence type="ECO:0000259" key="3">
    <source>
        <dbReference type="PROSITE" id="PS50405"/>
    </source>
</evidence>
<dbReference type="CDD" id="cd03207">
    <property type="entry name" value="GST_C_8"/>
    <property type="match status" value="1"/>
</dbReference>
<dbReference type="SFLD" id="SFLDS00019">
    <property type="entry name" value="Glutathione_Transferase_(cytos"/>
    <property type="match status" value="1"/>
</dbReference>
<dbReference type="AlphaFoldDB" id="A0A8G0ZY51"/>
<dbReference type="InterPro" id="IPR040079">
    <property type="entry name" value="Glutathione_S-Trfase"/>
</dbReference>
<dbReference type="SUPFAM" id="SSF47616">
    <property type="entry name" value="GST C-terminal domain-like"/>
    <property type="match status" value="1"/>
</dbReference>
<protein>
    <submittedName>
        <fullName evidence="4">Glutathione S-transferase family protein</fullName>
    </submittedName>
</protein>
<dbReference type="Gene3D" id="3.40.30.10">
    <property type="entry name" value="Glutaredoxin"/>
    <property type="match status" value="1"/>
</dbReference>
<dbReference type="PROSITE" id="PS50405">
    <property type="entry name" value="GST_CTER"/>
    <property type="match status" value="1"/>
</dbReference>
<dbReference type="PROSITE" id="PS50404">
    <property type="entry name" value="GST_NTER"/>
    <property type="match status" value="1"/>
</dbReference>
<dbReference type="InterPro" id="IPR036249">
    <property type="entry name" value="Thioredoxin-like_sf"/>
</dbReference>
<dbReference type="InterPro" id="IPR010987">
    <property type="entry name" value="Glutathione-S-Trfase_C-like"/>
</dbReference>
<dbReference type="CDD" id="cd03046">
    <property type="entry name" value="GST_N_GTT1_like"/>
    <property type="match status" value="1"/>
</dbReference>
<name>A0A8G0ZY51_9RHOB</name>
<comment type="similarity">
    <text evidence="1">Belongs to the GST superfamily.</text>
</comment>
<dbReference type="RefSeq" id="WP_220663383.1">
    <property type="nucleotide sequence ID" value="NZ_CP069370.1"/>
</dbReference>
<evidence type="ECO:0000313" key="4">
    <source>
        <dbReference type="EMBL" id="QYZ71076.1"/>
    </source>
</evidence>
<dbReference type="InterPro" id="IPR004046">
    <property type="entry name" value="GST_C"/>
</dbReference>
<dbReference type="PANTHER" id="PTHR44051:SF8">
    <property type="entry name" value="GLUTATHIONE S-TRANSFERASE GSTA"/>
    <property type="match status" value="1"/>
</dbReference>
<dbReference type="EMBL" id="CP069370">
    <property type="protein sequence ID" value="QYZ71076.1"/>
    <property type="molecule type" value="Genomic_DNA"/>
</dbReference>
<dbReference type="Pfam" id="PF00043">
    <property type="entry name" value="GST_C"/>
    <property type="match status" value="1"/>
</dbReference>
<reference evidence="4" key="1">
    <citation type="submission" date="2021-02" db="EMBL/GenBank/DDBJ databases">
        <title>Rhodobacter shimadae sp. nov., an aerobic anoxygenic phototrophic bacterium isolated from a hot spring.</title>
        <authorList>
            <person name="Muramatsu S."/>
            <person name="Haruta S."/>
            <person name="Hirose S."/>
            <person name="Hanada S."/>
        </authorList>
    </citation>
    <scope>NUCLEOTIDE SEQUENCE</scope>
    <source>
        <strain evidence="4">N10</strain>
    </source>
</reference>
<dbReference type="PANTHER" id="PTHR44051">
    <property type="entry name" value="GLUTATHIONE S-TRANSFERASE-RELATED"/>
    <property type="match status" value="1"/>
</dbReference>
<evidence type="ECO:0000259" key="2">
    <source>
        <dbReference type="PROSITE" id="PS50404"/>
    </source>
</evidence>
<organism evidence="4 5">
    <name type="scientific">Neotabrizicola shimadae</name>
    <dbReference type="NCBI Taxonomy" id="2807096"/>
    <lineage>
        <taxon>Bacteria</taxon>
        <taxon>Pseudomonadati</taxon>
        <taxon>Pseudomonadota</taxon>
        <taxon>Alphaproteobacteria</taxon>
        <taxon>Rhodobacterales</taxon>
        <taxon>Paracoccaceae</taxon>
        <taxon>Neotabrizicola</taxon>
    </lineage>
</organism>
<dbReference type="KEGG" id="nsm:JO391_06085"/>
<evidence type="ECO:0000313" key="5">
    <source>
        <dbReference type="Proteomes" id="UP000826300"/>
    </source>
</evidence>
<dbReference type="SFLD" id="SFLDG00358">
    <property type="entry name" value="Main_(cytGST)"/>
    <property type="match status" value="1"/>
</dbReference>
<sequence length="219" mass="24226">MLTIYGVYRSRASRPLWLMAETGTEFRHVPVIQSYRLEDPMAADAPLNTASPAFLKVNPQGQVPAIEDDGLVLTESLAITLHLARKYGGALGPMGEAEQALMEQWAMYAATSVESDAVEMLYIYRDGGAKTPEGQAAIAVLAEKLRRPLRRLDSHLAGRDWLLGDRFTVADLNTAEVVRYAQGHPTLLSEFPEVARWLAAAQSRPAFKAMWEKRSAEPE</sequence>
<gene>
    <name evidence="4" type="ORF">JO391_06085</name>
</gene>
<dbReference type="Proteomes" id="UP000826300">
    <property type="component" value="Chromosome"/>
</dbReference>
<proteinExistence type="inferred from homology"/>
<dbReference type="SFLD" id="SFLDG01150">
    <property type="entry name" value="Main.1:_Beta-like"/>
    <property type="match status" value="1"/>
</dbReference>
<dbReference type="Pfam" id="PF02798">
    <property type="entry name" value="GST_N"/>
    <property type="match status" value="1"/>
</dbReference>
<dbReference type="SUPFAM" id="SSF52833">
    <property type="entry name" value="Thioredoxin-like"/>
    <property type="match status" value="1"/>
</dbReference>
<dbReference type="InterPro" id="IPR004045">
    <property type="entry name" value="Glutathione_S-Trfase_N"/>
</dbReference>
<accession>A0A8G0ZY51</accession>
<evidence type="ECO:0000256" key="1">
    <source>
        <dbReference type="RuleBase" id="RU003494"/>
    </source>
</evidence>
<keyword evidence="5" id="KW-1185">Reference proteome</keyword>
<feature type="domain" description="GST N-terminal" evidence="2">
    <location>
        <begin position="1"/>
        <end position="91"/>
    </location>
</feature>
<dbReference type="Gene3D" id="1.20.1050.10">
    <property type="match status" value="1"/>
</dbReference>
<feature type="domain" description="GST C-terminal" evidence="3">
    <location>
        <begin position="95"/>
        <end position="219"/>
    </location>
</feature>
<dbReference type="InterPro" id="IPR036282">
    <property type="entry name" value="Glutathione-S-Trfase_C_sf"/>
</dbReference>